<proteinExistence type="predicted"/>
<evidence type="ECO:0000256" key="2">
    <source>
        <dbReference type="PROSITE-ProRule" id="PRU00302"/>
    </source>
</evidence>
<dbReference type="PROSITE" id="PS50923">
    <property type="entry name" value="SUSHI"/>
    <property type="match status" value="1"/>
</dbReference>
<keyword evidence="2" id="KW-0768">Sushi</keyword>
<dbReference type="AlphaFoldDB" id="A0A4C1YLP0"/>
<name>A0A4C1YLP0_EUMVA</name>
<dbReference type="SMART" id="SM00032">
    <property type="entry name" value="CCP"/>
    <property type="match status" value="1"/>
</dbReference>
<comment type="caution">
    <text evidence="2">Lacks conserved residue(s) required for the propagation of feature annotation.</text>
</comment>
<protein>
    <recommendedName>
        <fullName evidence="3">Sushi domain-containing protein</fullName>
    </recommendedName>
</protein>
<gene>
    <name evidence="4" type="ORF">EVAR_65424_1</name>
</gene>
<dbReference type="Gene3D" id="2.10.70.10">
    <property type="entry name" value="Complement Module, domain 1"/>
    <property type="match status" value="1"/>
</dbReference>
<evidence type="ECO:0000256" key="1">
    <source>
        <dbReference type="ARBA" id="ARBA00023157"/>
    </source>
</evidence>
<dbReference type="SUPFAM" id="SSF57535">
    <property type="entry name" value="Complement control module/SCR domain"/>
    <property type="match status" value="1"/>
</dbReference>
<accession>A0A4C1YLP0</accession>
<comment type="caution">
    <text evidence="4">The sequence shown here is derived from an EMBL/GenBank/DDBJ whole genome shotgun (WGS) entry which is preliminary data.</text>
</comment>
<feature type="domain" description="Sushi" evidence="3">
    <location>
        <begin position="103"/>
        <end position="167"/>
    </location>
</feature>
<evidence type="ECO:0000313" key="4">
    <source>
        <dbReference type="EMBL" id="GBP75792.1"/>
    </source>
</evidence>
<dbReference type="InterPro" id="IPR000436">
    <property type="entry name" value="Sushi_SCR_CCP_dom"/>
</dbReference>
<sequence>MKSNLCLVKIAPVTQKRCVLPQYPENGSYIVINNTKAGPGDAFDDLSLILYTSDEYFALEVVYVACARGAWSREILKRVPRSTEPCNHLTNQEASPKTNTNPECCKLPPYPEHGLYVVAGDASAKPGDERASASLEYACRGGYGLVGAARVRCDGGTWRGAAPKCLNTTEISGYGSEIDTRLHGVTSTSCRYCVSIIACNSRCKAGNRQGIEYEARCGVQPVRRTGLRIVALLVRITLLWIECLCDK</sequence>
<keyword evidence="1" id="KW-1015">Disulfide bond</keyword>
<dbReference type="Proteomes" id="UP000299102">
    <property type="component" value="Unassembled WGS sequence"/>
</dbReference>
<reference evidence="4 5" key="1">
    <citation type="journal article" date="2019" name="Commun. Biol.">
        <title>The bagworm genome reveals a unique fibroin gene that provides high tensile strength.</title>
        <authorList>
            <person name="Kono N."/>
            <person name="Nakamura H."/>
            <person name="Ohtoshi R."/>
            <person name="Tomita M."/>
            <person name="Numata K."/>
            <person name="Arakawa K."/>
        </authorList>
    </citation>
    <scope>NUCLEOTIDE SEQUENCE [LARGE SCALE GENOMIC DNA]</scope>
</reference>
<dbReference type="CDD" id="cd00033">
    <property type="entry name" value="CCP"/>
    <property type="match status" value="1"/>
</dbReference>
<evidence type="ECO:0000313" key="5">
    <source>
        <dbReference type="Proteomes" id="UP000299102"/>
    </source>
</evidence>
<evidence type="ECO:0000259" key="3">
    <source>
        <dbReference type="PROSITE" id="PS50923"/>
    </source>
</evidence>
<keyword evidence="5" id="KW-1185">Reference proteome</keyword>
<dbReference type="OrthoDB" id="2019384at2759"/>
<organism evidence="4 5">
    <name type="scientific">Eumeta variegata</name>
    <name type="common">Bagworm moth</name>
    <name type="synonym">Eumeta japonica</name>
    <dbReference type="NCBI Taxonomy" id="151549"/>
    <lineage>
        <taxon>Eukaryota</taxon>
        <taxon>Metazoa</taxon>
        <taxon>Ecdysozoa</taxon>
        <taxon>Arthropoda</taxon>
        <taxon>Hexapoda</taxon>
        <taxon>Insecta</taxon>
        <taxon>Pterygota</taxon>
        <taxon>Neoptera</taxon>
        <taxon>Endopterygota</taxon>
        <taxon>Lepidoptera</taxon>
        <taxon>Glossata</taxon>
        <taxon>Ditrysia</taxon>
        <taxon>Tineoidea</taxon>
        <taxon>Psychidae</taxon>
        <taxon>Oiketicinae</taxon>
        <taxon>Eumeta</taxon>
    </lineage>
</organism>
<dbReference type="Pfam" id="PF00084">
    <property type="entry name" value="Sushi"/>
    <property type="match status" value="1"/>
</dbReference>
<dbReference type="InterPro" id="IPR035976">
    <property type="entry name" value="Sushi/SCR/CCP_sf"/>
</dbReference>
<dbReference type="EMBL" id="BGZK01001262">
    <property type="protein sequence ID" value="GBP75792.1"/>
    <property type="molecule type" value="Genomic_DNA"/>
</dbReference>